<feature type="compositionally biased region" description="Polar residues" evidence="1">
    <location>
        <begin position="1"/>
        <end position="14"/>
    </location>
</feature>
<keyword evidence="2" id="KW-0812">Transmembrane</keyword>
<name>A0A7I4YF65_HAECO</name>
<feature type="compositionally biased region" description="Low complexity" evidence="1">
    <location>
        <begin position="26"/>
        <end position="48"/>
    </location>
</feature>
<keyword evidence="2" id="KW-1133">Transmembrane helix</keyword>
<accession>A0A7I4YF65</accession>
<feature type="transmembrane region" description="Helical" evidence="2">
    <location>
        <begin position="276"/>
        <end position="299"/>
    </location>
</feature>
<sequence>MTDSNSGATANGQTDRAEETTDKVVGPEGESSKPPSSPRLPRSVSASPEPRRKTSSRRTSISSRSGTPQPLRRMSVMGSTNDVFNVTHKVSQVGPPQPLRKMSVVGATYDITGNTHTVSQQRKRSTASNGTSSPTKAEPPDTIPPKASPRSSQSSTGLPAALHLSKVESQTTSSPRATPRTSNSSSSSPPADSPNRAGKYTSIDLENDLPEIYRTQLNPDLEDPDMSEFFSRPPPFFKNAPPVYYSRKASPSSTIQSHGRKPGKFRFPDKETRMRICLGLFVFVFFIIPIMMIFLFRVIPAFTE</sequence>
<keyword evidence="3" id="KW-1185">Reference proteome</keyword>
<evidence type="ECO:0000313" key="4">
    <source>
        <dbReference type="WBParaSite" id="HCON_00092620-00001"/>
    </source>
</evidence>
<protein>
    <submittedName>
        <fullName evidence="4">Uncharacterized protein</fullName>
    </submittedName>
</protein>
<evidence type="ECO:0000313" key="3">
    <source>
        <dbReference type="Proteomes" id="UP000025227"/>
    </source>
</evidence>
<feature type="region of interest" description="Disordered" evidence="1">
    <location>
        <begin position="1"/>
        <end position="82"/>
    </location>
</feature>
<dbReference type="OrthoDB" id="5827859at2759"/>
<dbReference type="OMA" id="ANGQTDR"/>
<dbReference type="WBParaSite" id="HCON_00092620-00001">
    <property type="protein sequence ID" value="HCON_00092620-00001"/>
    <property type="gene ID" value="HCON_00092620"/>
</dbReference>
<dbReference type="Proteomes" id="UP000025227">
    <property type="component" value="Unplaced"/>
</dbReference>
<evidence type="ECO:0000256" key="1">
    <source>
        <dbReference type="SAM" id="MobiDB-lite"/>
    </source>
</evidence>
<dbReference type="AlphaFoldDB" id="A0A7I4YF65"/>
<keyword evidence="2" id="KW-0472">Membrane</keyword>
<feature type="region of interest" description="Disordered" evidence="1">
    <location>
        <begin position="112"/>
        <end position="205"/>
    </location>
</feature>
<feature type="compositionally biased region" description="Low complexity" evidence="1">
    <location>
        <begin position="57"/>
        <end position="68"/>
    </location>
</feature>
<feature type="compositionally biased region" description="Polar residues" evidence="1">
    <location>
        <begin position="112"/>
        <end position="135"/>
    </location>
</feature>
<organism evidence="3 4">
    <name type="scientific">Haemonchus contortus</name>
    <name type="common">Barber pole worm</name>
    <dbReference type="NCBI Taxonomy" id="6289"/>
    <lineage>
        <taxon>Eukaryota</taxon>
        <taxon>Metazoa</taxon>
        <taxon>Ecdysozoa</taxon>
        <taxon>Nematoda</taxon>
        <taxon>Chromadorea</taxon>
        <taxon>Rhabditida</taxon>
        <taxon>Rhabditina</taxon>
        <taxon>Rhabditomorpha</taxon>
        <taxon>Strongyloidea</taxon>
        <taxon>Trichostrongylidae</taxon>
        <taxon>Haemonchus</taxon>
    </lineage>
</organism>
<evidence type="ECO:0000256" key="2">
    <source>
        <dbReference type="SAM" id="Phobius"/>
    </source>
</evidence>
<feature type="compositionally biased region" description="Low complexity" evidence="1">
    <location>
        <begin position="172"/>
        <end position="197"/>
    </location>
</feature>
<proteinExistence type="predicted"/>
<reference evidence="4" key="1">
    <citation type="submission" date="2020-12" db="UniProtKB">
        <authorList>
            <consortium name="WormBaseParasite"/>
        </authorList>
    </citation>
    <scope>IDENTIFICATION</scope>
    <source>
        <strain evidence="4">MHco3</strain>
    </source>
</reference>